<dbReference type="Pfam" id="PF03441">
    <property type="entry name" value="FAD_binding_7"/>
    <property type="match status" value="1"/>
</dbReference>
<dbReference type="InterPro" id="IPR006050">
    <property type="entry name" value="DNA_photolyase_N"/>
</dbReference>
<dbReference type="SUPFAM" id="SSF48173">
    <property type="entry name" value="Cryptochrome/photolyase FAD-binding domain"/>
    <property type="match status" value="1"/>
</dbReference>
<evidence type="ECO:0000256" key="1">
    <source>
        <dbReference type="ARBA" id="ARBA00001974"/>
    </source>
</evidence>
<dbReference type="PANTHER" id="PTHR11455">
    <property type="entry name" value="CRYPTOCHROME"/>
    <property type="match status" value="1"/>
</dbReference>
<evidence type="ECO:0000256" key="4">
    <source>
        <dbReference type="ARBA" id="ARBA00022991"/>
    </source>
</evidence>
<proteinExistence type="inferred from homology"/>
<dbReference type="EC" id="4.1.99.3" evidence="7"/>
<evidence type="ECO:0000313" key="7">
    <source>
        <dbReference type="EMBL" id="MFB9904524.1"/>
    </source>
</evidence>
<dbReference type="RefSeq" id="WP_377851731.1">
    <property type="nucleotide sequence ID" value="NZ_JBHLZU010000010.1"/>
</dbReference>
<keyword evidence="3 5" id="KW-0274">FAD</keyword>
<keyword evidence="7" id="KW-0456">Lyase</keyword>
<dbReference type="SUPFAM" id="SSF52425">
    <property type="entry name" value="Cryptochrome/photolyase, N-terminal domain"/>
    <property type="match status" value="1"/>
</dbReference>
<dbReference type="Proteomes" id="UP001589693">
    <property type="component" value="Unassembled WGS sequence"/>
</dbReference>
<reference evidence="7 8" key="1">
    <citation type="submission" date="2024-09" db="EMBL/GenBank/DDBJ databases">
        <authorList>
            <person name="Sun Q."/>
            <person name="Mori K."/>
        </authorList>
    </citation>
    <scope>NUCLEOTIDE SEQUENCE [LARGE SCALE GENOMIC DNA]</scope>
    <source>
        <strain evidence="7 8">TBRC 7907</strain>
    </source>
</reference>
<dbReference type="PANTHER" id="PTHR11455:SF9">
    <property type="entry name" value="CRYPTOCHROME CIRCADIAN CLOCK 5 ISOFORM X1"/>
    <property type="match status" value="1"/>
</dbReference>
<dbReference type="PROSITE" id="PS00394">
    <property type="entry name" value="DNA_PHOTOLYASES_1_1"/>
    <property type="match status" value="1"/>
</dbReference>
<dbReference type="InterPro" id="IPR036155">
    <property type="entry name" value="Crypto/Photolyase_N_sf"/>
</dbReference>
<evidence type="ECO:0000259" key="6">
    <source>
        <dbReference type="PROSITE" id="PS51645"/>
    </source>
</evidence>
<evidence type="ECO:0000256" key="2">
    <source>
        <dbReference type="ARBA" id="ARBA00022630"/>
    </source>
</evidence>
<dbReference type="InterPro" id="IPR018394">
    <property type="entry name" value="DNA_photolyase_1_CS_C"/>
</dbReference>
<comment type="caution">
    <text evidence="7">The sequence shown here is derived from an EMBL/GenBank/DDBJ whole genome shotgun (WGS) entry which is preliminary data.</text>
</comment>
<dbReference type="PROSITE" id="PS51645">
    <property type="entry name" value="PHR_CRY_ALPHA_BETA"/>
    <property type="match status" value="1"/>
</dbReference>
<evidence type="ECO:0000313" key="8">
    <source>
        <dbReference type="Proteomes" id="UP001589693"/>
    </source>
</evidence>
<sequence>MTTSILWFRRDLRLGDHPALAEAGRAADRVLALYVLDPRLLGPSGAPRRTFLYRCLRELNDQLDGRLLVLRGDPIDVVARVVREFGADSVHVSADAGPYGRERDALVEKAIDVDFVRTGSPYAITPGRVLKGDGTPFKVFTPFYRAWTEHGWRGPARTSASTVDWVDPSRMDGVAIPDDEDLGGMEIPAAGEDAARKAWREFRKVRAEYAEHRDRPDLPGTSRISPYLRWGCVHPRTLLADLGPDDEAYRRELAFRDFYADVLWHRPESARKNYDRKFDALPHDSGEKADELFEAWCAGKTGFPIVDAGMRQLLAEGWMHNRVRMIVASFLAKDLHLWWRRGATHFMRYLVDGDLASNQHGWQWTAGSGTDASPYFRVFNPITQGEKFDPNGDYVRRYVPELREVAGKRVHQPWKLDGGVPAGYPAPIVDHAEERLEALRRYDIVKGT</sequence>
<dbReference type="InterPro" id="IPR014729">
    <property type="entry name" value="Rossmann-like_a/b/a_fold"/>
</dbReference>
<dbReference type="GO" id="GO:0003904">
    <property type="term" value="F:deoxyribodipyrimidine photo-lyase activity"/>
    <property type="evidence" value="ECO:0007669"/>
    <property type="project" value="UniProtKB-EC"/>
</dbReference>
<protein>
    <submittedName>
        <fullName evidence="7">Cryptochrome/photolyase family protein</fullName>
        <ecNumber evidence="7">4.1.99.3</ecNumber>
    </submittedName>
</protein>
<dbReference type="PROSITE" id="PS00691">
    <property type="entry name" value="DNA_PHOTOLYASES_1_2"/>
    <property type="match status" value="1"/>
</dbReference>
<dbReference type="InterPro" id="IPR036134">
    <property type="entry name" value="Crypto/Photolyase_FAD-like_sf"/>
</dbReference>
<dbReference type="PRINTS" id="PR00147">
    <property type="entry name" value="DNAPHOTLYASE"/>
</dbReference>
<keyword evidence="8" id="KW-1185">Reference proteome</keyword>
<dbReference type="EMBL" id="JBHLZU010000010">
    <property type="protein sequence ID" value="MFB9904524.1"/>
    <property type="molecule type" value="Genomic_DNA"/>
</dbReference>
<evidence type="ECO:0000256" key="5">
    <source>
        <dbReference type="RuleBase" id="RU004182"/>
    </source>
</evidence>
<dbReference type="Pfam" id="PF00875">
    <property type="entry name" value="DNA_photolyase"/>
    <property type="match status" value="1"/>
</dbReference>
<evidence type="ECO:0000256" key="3">
    <source>
        <dbReference type="ARBA" id="ARBA00022827"/>
    </source>
</evidence>
<accession>A0ABV5ZUF1</accession>
<dbReference type="Gene3D" id="1.10.579.10">
    <property type="entry name" value="DNA Cyclobutane Dipyrimidine Photolyase, subunit A, domain 3"/>
    <property type="match status" value="1"/>
</dbReference>
<feature type="domain" description="Photolyase/cryptochrome alpha/beta" evidence="6">
    <location>
        <begin position="2"/>
        <end position="121"/>
    </location>
</feature>
<comment type="similarity">
    <text evidence="5">Belongs to the DNA photolyase family.</text>
</comment>
<comment type="cofactor">
    <cofactor evidence="1">
        <name>FAD</name>
        <dbReference type="ChEBI" id="CHEBI:57692"/>
    </cofactor>
</comment>
<gene>
    <name evidence="7" type="ORF">ACFFQA_11335</name>
</gene>
<keyword evidence="4 5" id="KW-0157">Chromophore</keyword>
<name>A0ABV5ZUF1_9PSEU</name>
<dbReference type="Gene3D" id="3.40.50.620">
    <property type="entry name" value="HUPs"/>
    <property type="match status" value="1"/>
</dbReference>
<dbReference type="InterPro" id="IPR002081">
    <property type="entry name" value="Cryptochrome/DNA_photolyase_1"/>
</dbReference>
<keyword evidence="2 5" id="KW-0285">Flavoprotein</keyword>
<dbReference type="InterPro" id="IPR005101">
    <property type="entry name" value="Cryptochr/Photolyase_FAD-bd"/>
</dbReference>
<dbReference type="Gene3D" id="1.25.40.80">
    <property type="match status" value="1"/>
</dbReference>
<organism evidence="7 8">
    <name type="scientific">Allokutzneria oryzae</name>
    <dbReference type="NCBI Taxonomy" id="1378989"/>
    <lineage>
        <taxon>Bacteria</taxon>
        <taxon>Bacillati</taxon>
        <taxon>Actinomycetota</taxon>
        <taxon>Actinomycetes</taxon>
        <taxon>Pseudonocardiales</taxon>
        <taxon>Pseudonocardiaceae</taxon>
        <taxon>Allokutzneria</taxon>
    </lineage>
</organism>